<evidence type="ECO:0000256" key="6">
    <source>
        <dbReference type="ARBA" id="ARBA00023049"/>
    </source>
</evidence>
<evidence type="ECO:0000256" key="3">
    <source>
        <dbReference type="ARBA" id="ARBA00022723"/>
    </source>
</evidence>
<organism evidence="10 11">
    <name type="scientific">Ideonella lacteola</name>
    <dbReference type="NCBI Taxonomy" id="2984193"/>
    <lineage>
        <taxon>Bacteria</taxon>
        <taxon>Pseudomonadati</taxon>
        <taxon>Pseudomonadota</taxon>
        <taxon>Betaproteobacteria</taxon>
        <taxon>Burkholderiales</taxon>
        <taxon>Sphaerotilaceae</taxon>
        <taxon>Ideonella</taxon>
    </lineage>
</organism>
<feature type="transmembrane region" description="Helical" evidence="7">
    <location>
        <begin position="91"/>
        <end position="111"/>
    </location>
</feature>
<dbReference type="RefSeq" id="WP_341426862.1">
    <property type="nucleotide sequence ID" value="NZ_JBBUTG010000010.1"/>
</dbReference>
<keyword evidence="11" id="KW-1185">Reference proteome</keyword>
<dbReference type="Gene3D" id="3.30.2010.10">
    <property type="entry name" value="Metalloproteases ('zincins'), catalytic domain"/>
    <property type="match status" value="1"/>
</dbReference>
<evidence type="ECO:0000313" key="11">
    <source>
        <dbReference type="Proteomes" id="UP001371218"/>
    </source>
</evidence>
<feature type="transmembrane region" description="Helical" evidence="7">
    <location>
        <begin position="174"/>
        <end position="199"/>
    </location>
</feature>
<keyword evidence="7" id="KW-0812">Transmembrane</keyword>
<feature type="domain" description="Peptidase M48" evidence="8">
    <location>
        <begin position="240"/>
        <end position="443"/>
    </location>
</feature>
<evidence type="ECO:0000256" key="1">
    <source>
        <dbReference type="ARBA" id="ARBA00001947"/>
    </source>
</evidence>
<dbReference type="EMBL" id="JBBUTG010000010">
    <property type="protein sequence ID" value="MEK8032451.1"/>
    <property type="molecule type" value="Genomic_DNA"/>
</dbReference>
<evidence type="ECO:0000259" key="8">
    <source>
        <dbReference type="Pfam" id="PF01435"/>
    </source>
</evidence>
<evidence type="ECO:0000259" key="9">
    <source>
        <dbReference type="Pfam" id="PF16491"/>
    </source>
</evidence>
<feature type="transmembrane region" description="Helical" evidence="7">
    <location>
        <begin position="360"/>
        <end position="379"/>
    </location>
</feature>
<keyword evidence="7" id="KW-0472">Membrane</keyword>
<keyword evidence="6" id="KW-0482">Metalloprotease</keyword>
<keyword evidence="4" id="KW-0378">Hydrolase</keyword>
<feature type="transmembrane region" description="Helical" evidence="7">
    <location>
        <begin position="131"/>
        <end position="154"/>
    </location>
</feature>
<keyword evidence="2" id="KW-0645">Protease</keyword>
<gene>
    <name evidence="10" type="ORF">AACH06_16625</name>
</gene>
<feature type="domain" description="CAAX prenyl protease 1 N-terminal" evidence="9">
    <location>
        <begin position="74"/>
        <end position="235"/>
    </location>
</feature>
<dbReference type="Pfam" id="PF01435">
    <property type="entry name" value="Peptidase_M48"/>
    <property type="match status" value="1"/>
</dbReference>
<evidence type="ECO:0000313" key="10">
    <source>
        <dbReference type="EMBL" id="MEK8032451.1"/>
    </source>
</evidence>
<evidence type="ECO:0000256" key="4">
    <source>
        <dbReference type="ARBA" id="ARBA00022801"/>
    </source>
</evidence>
<evidence type="ECO:0000256" key="2">
    <source>
        <dbReference type="ARBA" id="ARBA00022670"/>
    </source>
</evidence>
<keyword evidence="5" id="KW-0862">Zinc</keyword>
<comment type="cofactor">
    <cofactor evidence="1">
        <name>Zn(2+)</name>
        <dbReference type="ChEBI" id="CHEBI:29105"/>
    </cofactor>
</comment>
<accession>A0ABU9BRI5</accession>
<dbReference type="InterPro" id="IPR027057">
    <property type="entry name" value="CAXX_Prtase_1"/>
</dbReference>
<keyword evidence="3" id="KW-0479">Metal-binding</keyword>
<dbReference type="PANTHER" id="PTHR10120">
    <property type="entry name" value="CAAX PRENYL PROTEASE 1"/>
    <property type="match status" value="1"/>
</dbReference>
<dbReference type="Pfam" id="PF16491">
    <property type="entry name" value="Peptidase_M48_N"/>
    <property type="match status" value="1"/>
</dbReference>
<comment type="caution">
    <text evidence="10">The sequence shown here is derived from an EMBL/GenBank/DDBJ whole genome shotgun (WGS) entry which is preliminary data.</text>
</comment>
<reference evidence="10 11" key="1">
    <citation type="submission" date="2024-04" db="EMBL/GenBank/DDBJ databases">
        <title>Novel species of the genus Ideonella isolated from streams.</title>
        <authorList>
            <person name="Lu H."/>
        </authorList>
    </citation>
    <scope>NUCLEOTIDE SEQUENCE [LARGE SCALE GENOMIC DNA]</scope>
    <source>
        <strain evidence="10 11">DXS29W</strain>
    </source>
</reference>
<dbReference type="InterPro" id="IPR001915">
    <property type="entry name" value="Peptidase_M48"/>
</dbReference>
<sequence length="454" mass="50282">MVGQLSTSWRFPVLACWRLVVACGWLLVVLIGATALPARAAHAPAPTFEVRAVDEAWRAALPMAPEAATRAYLDRLSPQARARSDAYFEGGYWLILWNALLGLGMAALLLWTRPSAAVRDWARRVARWRWLADALYGAFYGVATWVLSLPLTIYEGFVREHAYGMATQDFGAWFVERLVSLAVMTLVLAFAVSLLYAVLRRAGAAWWMWATGVTLGLMTLGVMVAPVWIDPLFNTYKPVEDGPIKRAVLAMAHANGVPADNVYEFDASRQTTRVSANVSGIGSTASVRLNDNLLRRSSDAEIRAVMGHEIGHYAMNHITKSLVQMGVLILLGFALAAWAMRRLLDRFGPRWQIAPGPQGVADVGSLPLLVGLIGLYMFVATPVTNTIVRTMEAEADMWSLNLAREPLGLAETMLKLAEYRKTEPGPIEEMVFFDHPSARSRILMAMRWREQQLP</sequence>
<name>A0ABU9BRI5_9BURK</name>
<proteinExistence type="predicted"/>
<feature type="transmembrane region" description="Helical" evidence="7">
    <location>
        <begin position="206"/>
        <end position="229"/>
    </location>
</feature>
<dbReference type="InterPro" id="IPR032456">
    <property type="entry name" value="Peptidase_M48_N"/>
</dbReference>
<protein>
    <submittedName>
        <fullName evidence="10">M48 family metallopeptidase</fullName>
    </submittedName>
</protein>
<evidence type="ECO:0000256" key="5">
    <source>
        <dbReference type="ARBA" id="ARBA00022833"/>
    </source>
</evidence>
<feature type="transmembrane region" description="Helical" evidence="7">
    <location>
        <begin position="322"/>
        <end position="340"/>
    </location>
</feature>
<keyword evidence="7" id="KW-1133">Transmembrane helix</keyword>
<dbReference type="Proteomes" id="UP001371218">
    <property type="component" value="Unassembled WGS sequence"/>
</dbReference>
<evidence type="ECO:0000256" key="7">
    <source>
        <dbReference type="SAM" id="Phobius"/>
    </source>
</evidence>
<dbReference type="CDD" id="cd07343">
    <property type="entry name" value="M48A_Zmpste24p_like"/>
    <property type="match status" value="1"/>
</dbReference>